<accession>A0A0C9TJI9</accession>
<dbReference type="HOGENOM" id="CLU_053382_4_1_1"/>
<evidence type="ECO:0000313" key="2">
    <source>
        <dbReference type="Proteomes" id="UP000054279"/>
    </source>
</evidence>
<dbReference type="PANTHER" id="PTHR38846:SF1">
    <property type="entry name" value="C3H1-TYPE DOMAIN-CONTAINING PROTEIN"/>
    <property type="match status" value="1"/>
</dbReference>
<gene>
    <name evidence="1" type="ORF">M422DRAFT_268735</name>
</gene>
<organism evidence="1 2">
    <name type="scientific">Sphaerobolus stellatus (strain SS14)</name>
    <dbReference type="NCBI Taxonomy" id="990650"/>
    <lineage>
        <taxon>Eukaryota</taxon>
        <taxon>Fungi</taxon>
        <taxon>Dikarya</taxon>
        <taxon>Basidiomycota</taxon>
        <taxon>Agaricomycotina</taxon>
        <taxon>Agaricomycetes</taxon>
        <taxon>Phallomycetidae</taxon>
        <taxon>Geastrales</taxon>
        <taxon>Sphaerobolaceae</taxon>
        <taxon>Sphaerobolus</taxon>
    </lineage>
</organism>
<keyword evidence="2" id="KW-1185">Reference proteome</keyword>
<dbReference type="OrthoDB" id="6105938at2759"/>
<reference evidence="1 2" key="1">
    <citation type="submission" date="2014-06" db="EMBL/GenBank/DDBJ databases">
        <title>Evolutionary Origins and Diversification of the Mycorrhizal Mutualists.</title>
        <authorList>
            <consortium name="DOE Joint Genome Institute"/>
            <consortium name="Mycorrhizal Genomics Consortium"/>
            <person name="Kohler A."/>
            <person name="Kuo A."/>
            <person name="Nagy L.G."/>
            <person name="Floudas D."/>
            <person name="Copeland A."/>
            <person name="Barry K.W."/>
            <person name="Cichocki N."/>
            <person name="Veneault-Fourrey C."/>
            <person name="LaButti K."/>
            <person name="Lindquist E.A."/>
            <person name="Lipzen A."/>
            <person name="Lundell T."/>
            <person name="Morin E."/>
            <person name="Murat C."/>
            <person name="Riley R."/>
            <person name="Ohm R."/>
            <person name="Sun H."/>
            <person name="Tunlid A."/>
            <person name="Henrissat B."/>
            <person name="Grigoriev I.V."/>
            <person name="Hibbett D.S."/>
            <person name="Martin F."/>
        </authorList>
    </citation>
    <scope>NUCLEOTIDE SEQUENCE [LARGE SCALE GENOMIC DNA]</scope>
    <source>
        <strain evidence="1 2">SS14</strain>
    </source>
</reference>
<proteinExistence type="predicted"/>
<name>A0A0C9TJI9_SPHS4</name>
<dbReference type="Proteomes" id="UP000054279">
    <property type="component" value="Unassembled WGS sequence"/>
</dbReference>
<dbReference type="EMBL" id="KN837275">
    <property type="protein sequence ID" value="KIJ29783.1"/>
    <property type="molecule type" value="Genomic_DNA"/>
</dbReference>
<dbReference type="PANTHER" id="PTHR38846">
    <property type="entry name" value="C3H1-TYPE DOMAIN-CONTAINING PROTEIN"/>
    <property type="match status" value="1"/>
</dbReference>
<evidence type="ECO:0000313" key="1">
    <source>
        <dbReference type="EMBL" id="KIJ29783.1"/>
    </source>
</evidence>
<dbReference type="AlphaFoldDB" id="A0A0C9TJI9"/>
<protein>
    <submittedName>
        <fullName evidence="1">Uncharacterized protein</fullName>
    </submittedName>
</protein>
<sequence>MSVVDPIANFFASYPSTGFVYDRNKGTLEEFERLSSFRQWVEGGKRKQKAIFALQRALQKEFELVFGKQDGDYQQWCDLCRTLGIVPIPGSRVKHVHVNVFDVVDAQRQGRQATPIFRNVQQLKTYTIENGMTFPKKRAKRGLLKYLLRNIGLD</sequence>